<name>A0ABX6MDT1_9BURK</name>
<dbReference type="InterPro" id="IPR050509">
    <property type="entry name" value="CoA-transferase_III"/>
</dbReference>
<evidence type="ECO:0000313" key="3">
    <source>
        <dbReference type="Proteomes" id="UP000503117"/>
    </source>
</evidence>
<organism evidence="2 3">
    <name type="scientific">Duganella dendranthematis</name>
    <dbReference type="NCBI Taxonomy" id="2728021"/>
    <lineage>
        <taxon>Bacteria</taxon>
        <taxon>Pseudomonadati</taxon>
        <taxon>Pseudomonadota</taxon>
        <taxon>Betaproteobacteria</taxon>
        <taxon>Burkholderiales</taxon>
        <taxon>Oxalobacteraceae</taxon>
        <taxon>Telluria group</taxon>
        <taxon>Duganella</taxon>
    </lineage>
</organism>
<dbReference type="EMBL" id="CP051684">
    <property type="protein sequence ID" value="QJD92499.1"/>
    <property type="molecule type" value="Genomic_DNA"/>
</dbReference>
<keyword evidence="2" id="KW-0808">Transferase</keyword>
<dbReference type="Pfam" id="PF02515">
    <property type="entry name" value="CoA_transf_3"/>
    <property type="match status" value="1"/>
</dbReference>
<proteinExistence type="predicted"/>
<dbReference type="PANTHER" id="PTHR48228">
    <property type="entry name" value="SUCCINYL-COA--D-CITRAMALATE COA-TRANSFERASE"/>
    <property type="match status" value="1"/>
</dbReference>
<gene>
    <name evidence="2" type="ORF">HH213_21835</name>
</gene>
<reference evidence="2 3" key="1">
    <citation type="submission" date="2020-04" db="EMBL/GenBank/DDBJ databases">
        <title>Genome sequencing of novel species.</title>
        <authorList>
            <person name="Heo J."/>
            <person name="Kim S.-J."/>
            <person name="Kim J.-S."/>
            <person name="Hong S.-B."/>
            <person name="Kwon S.-W."/>
        </authorList>
    </citation>
    <scope>NUCLEOTIDE SEQUENCE [LARGE SCALE GENOMIC DNA]</scope>
    <source>
        <strain evidence="2 3">AF9R3</strain>
    </source>
</reference>
<sequence>MPDSLLNAVWPALDLPAAALDAVQLVGEGALPSYFDVTGLAAASVGAAALAVRELMLAQGSAPGRVLVDRRLASMWFSWSIDPVGWERPPLWDAVAGDYATADGWIRLHTNAPHHRAAALAVLGCHAERAAVARAVAGWSGLALEAAVVAQGGCAAVMRSLDEWRVHPQGQSVAREPLIDFWAAAPNSAAQGSQQARGRADGAAAAAAGGGRRTWMWTAGRPLAGLKVLDLTRVLAGPVATRFLAGYGADVLRIDPPSWNEPGVIPEVSLGKRCARLDLTQAADRAVFEGLLAEADVLVHGYRPDALERLGFGEQMRRQLNPGLIDVSLDAYGWTGPLAGRRGFDSLVQMSCGIAQHGMQMQGADKPVPLPVQALDHATGYLMAAAVVRALIARLNDGRTLHARLSLARTALLLTDALPSACVADSASSVTPSPGSTAHPPAAAPLVNTLAPTGDGDFAPQLEQTEWGPARRYRPPVEIAGAAMAWDRPASSLGSSAARWRQE</sequence>
<evidence type="ECO:0000313" key="2">
    <source>
        <dbReference type="EMBL" id="QJD92499.1"/>
    </source>
</evidence>
<dbReference type="InterPro" id="IPR003673">
    <property type="entry name" value="CoA-Trfase_fam_III"/>
</dbReference>
<dbReference type="RefSeq" id="WP_169113627.1">
    <property type="nucleotide sequence ID" value="NZ_CP051684.1"/>
</dbReference>
<dbReference type="Gene3D" id="3.40.50.10540">
    <property type="entry name" value="Crotonobetainyl-coa:carnitine coa-transferase, domain 1"/>
    <property type="match status" value="1"/>
</dbReference>
<keyword evidence="3" id="KW-1185">Reference proteome</keyword>
<dbReference type="InterPro" id="IPR023606">
    <property type="entry name" value="CoA-Trfase_III_dom_1_sf"/>
</dbReference>
<evidence type="ECO:0000256" key="1">
    <source>
        <dbReference type="SAM" id="MobiDB-lite"/>
    </source>
</evidence>
<dbReference type="SUPFAM" id="SSF89796">
    <property type="entry name" value="CoA-transferase family III (CaiB/BaiF)"/>
    <property type="match status" value="2"/>
</dbReference>
<protein>
    <submittedName>
        <fullName evidence="2">Acyl-CoA transferase</fullName>
    </submittedName>
</protein>
<feature type="compositionally biased region" description="Polar residues" evidence="1">
    <location>
        <begin position="426"/>
        <end position="436"/>
    </location>
</feature>
<feature type="region of interest" description="Disordered" evidence="1">
    <location>
        <begin position="425"/>
        <end position="444"/>
    </location>
</feature>
<dbReference type="Proteomes" id="UP000503117">
    <property type="component" value="Chromosome"/>
</dbReference>
<dbReference type="GO" id="GO:0016740">
    <property type="term" value="F:transferase activity"/>
    <property type="evidence" value="ECO:0007669"/>
    <property type="project" value="UniProtKB-KW"/>
</dbReference>
<dbReference type="PANTHER" id="PTHR48228:SF4">
    <property type="entry name" value="BLR3030 PROTEIN"/>
    <property type="match status" value="1"/>
</dbReference>
<accession>A0ABX6MDT1</accession>